<evidence type="ECO:0000256" key="1">
    <source>
        <dbReference type="SAM" id="MobiDB-lite"/>
    </source>
</evidence>
<dbReference type="Proteomes" id="UP000266723">
    <property type="component" value="Unassembled WGS sequence"/>
</dbReference>
<organism evidence="2">
    <name type="scientific">Brassica cretica</name>
    <name type="common">Mustard</name>
    <dbReference type="NCBI Taxonomy" id="69181"/>
    <lineage>
        <taxon>Eukaryota</taxon>
        <taxon>Viridiplantae</taxon>
        <taxon>Streptophyta</taxon>
        <taxon>Embryophyta</taxon>
        <taxon>Tracheophyta</taxon>
        <taxon>Spermatophyta</taxon>
        <taxon>Magnoliopsida</taxon>
        <taxon>eudicotyledons</taxon>
        <taxon>Gunneridae</taxon>
        <taxon>Pentapetalae</taxon>
        <taxon>rosids</taxon>
        <taxon>malvids</taxon>
        <taxon>Brassicales</taxon>
        <taxon>Brassicaceae</taxon>
        <taxon>Brassiceae</taxon>
        <taxon>Brassica</taxon>
    </lineage>
</organism>
<feature type="region of interest" description="Disordered" evidence="1">
    <location>
        <begin position="1"/>
        <end position="41"/>
    </location>
</feature>
<proteinExistence type="predicted"/>
<reference evidence="2" key="1">
    <citation type="submission" date="2019-12" db="EMBL/GenBank/DDBJ databases">
        <title>Genome sequencing and annotation of Brassica cretica.</title>
        <authorList>
            <person name="Studholme D.J."/>
            <person name="Sarris P.F."/>
        </authorList>
    </citation>
    <scope>NUCLEOTIDE SEQUENCE</scope>
    <source>
        <strain evidence="2">PFS-102/07</strain>
        <tissue evidence="2">Leaf</tissue>
    </source>
</reference>
<reference evidence="3 4" key="3">
    <citation type="journal article" date="2020" name="BMC Genomics">
        <title>Intraspecific diversification of the crop wild relative Brassica cretica Lam. using demographic model selection.</title>
        <authorList>
            <person name="Kioukis A."/>
            <person name="Michalopoulou V.A."/>
            <person name="Briers L."/>
            <person name="Pirintsos S."/>
            <person name="Studholme D.J."/>
            <person name="Pavlidis P."/>
            <person name="Sarris P.F."/>
        </authorList>
    </citation>
    <scope>NUCLEOTIDE SEQUENCE [LARGE SCALE GENOMIC DNA]</scope>
    <source>
        <strain evidence="4">cv. PFS-1207/04</strain>
        <strain evidence="3">PFS-1207/04</strain>
    </source>
</reference>
<accession>A0A8S9FP94</accession>
<evidence type="ECO:0000313" key="3">
    <source>
        <dbReference type="EMBL" id="KAF3595840.1"/>
    </source>
</evidence>
<dbReference type="EMBL" id="QGKY02002305">
    <property type="protein sequence ID" value="KAF2534176.1"/>
    <property type="molecule type" value="Genomic_DNA"/>
</dbReference>
<comment type="caution">
    <text evidence="2">The sequence shown here is derived from an EMBL/GenBank/DDBJ whole genome shotgun (WGS) entry which is preliminary data.</text>
</comment>
<keyword evidence="4" id="KW-1185">Reference proteome</keyword>
<dbReference type="EMBL" id="QGKV02000299">
    <property type="protein sequence ID" value="KAF3595840.1"/>
    <property type="molecule type" value="Genomic_DNA"/>
</dbReference>
<feature type="compositionally biased region" description="Polar residues" evidence="1">
    <location>
        <begin position="32"/>
        <end position="41"/>
    </location>
</feature>
<gene>
    <name evidence="3" type="ORF">DY000_02021335</name>
    <name evidence="2" type="ORF">F2Q70_00029530</name>
</gene>
<reference evidence="3" key="2">
    <citation type="submission" date="2019-12" db="EMBL/GenBank/DDBJ databases">
        <authorList>
            <person name="Studholme D.J."/>
            <person name="Sarris P."/>
        </authorList>
    </citation>
    <scope>NUCLEOTIDE SEQUENCE</scope>
    <source>
        <strain evidence="3">PFS-1207/04</strain>
        <tissue evidence="3">Leaf</tissue>
    </source>
</reference>
<name>A0A8S9FP94_BRACR</name>
<protein>
    <submittedName>
        <fullName evidence="2">Uncharacterized protein</fullName>
    </submittedName>
</protein>
<evidence type="ECO:0000313" key="4">
    <source>
        <dbReference type="Proteomes" id="UP000266723"/>
    </source>
</evidence>
<sequence length="63" mass="6896">MGRNTQPIKLKSASCPQRSDSRRKGKSILMTKDSSMTESPPLQLSSCFAALDIPESSGSLYLY</sequence>
<evidence type="ECO:0000313" key="2">
    <source>
        <dbReference type="EMBL" id="KAF2534176.1"/>
    </source>
</evidence>
<dbReference type="AlphaFoldDB" id="A0A8S9FP94"/>